<comment type="catalytic activity">
    <reaction evidence="1">
        <text>ATP + protein L-histidine = ADP + protein N-phospho-L-histidine.</text>
        <dbReference type="EC" id="2.7.13.3"/>
    </reaction>
</comment>
<dbReference type="Pfam" id="PF00512">
    <property type="entry name" value="HisKA"/>
    <property type="match status" value="1"/>
</dbReference>
<dbReference type="EMBL" id="SMJU01000015">
    <property type="protein sequence ID" value="TDB61174.1"/>
    <property type="molecule type" value="Genomic_DNA"/>
</dbReference>
<organism evidence="15 16">
    <name type="scientific">Arundinibacter roseus</name>
    <dbReference type="NCBI Taxonomy" id="2070510"/>
    <lineage>
        <taxon>Bacteria</taxon>
        <taxon>Pseudomonadati</taxon>
        <taxon>Bacteroidota</taxon>
        <taxon>Cytophagia</taxon>
        <taxon>Cytophagales</taxon>
        <taxon>Spirosomataceae</taxon>
        <taxon>Arundinibacter</taxon>
    </lineage>
</organism>
<dbReference type="PRINTS" id="PR00344">
    <property type="entry name" value="BCTRLSENSOR"/>
</dbReference>
<feature type="transmembrane region" description="Helical" evidence="12">
    <location>
        <begin position="455"/>
        <end position="473"/>
    </location>
</feature>
<feature type="transmembrane region" description="Helical" evidence="12">
    <location>
        <begin position="722"/>
        <end position="742"/>
    </location>
</feature>
<dbReference type="GO" id="GO:0000155">
    <property type="term" value="F:phosphorelay sensor kinase activity"/>
    <property type="evidence" value="ECO:0007669"/>
    <property type="project" value="InterPro"/>
</dbReference>
<evidence type="ECO:0000256" key="9">
    <source>
        <dbReference type="ARBA" id="ARBA00023012"/>
    </source>
</evidence>
<evidence type="ECO:0000256" key="1">
    <source>
        <dbReference type="ARBA" id="ARBA00000085"/>
    </source>
</evidence>
<dbReference type="InterPro" id="IPR005467">
    <property type="entry name" value="His_kinase_dom"/>
</dbReference>
<evidence type="ECO:0000313" key="16">
    <source>
        <dbReference type="Proteomes" id="UP000295706"/>
    </source>
</evidence>
<feature type="transmembrane region" description="Helical" evidence="12">
    <location>
        <begin position="210"/>
        <end position="231"/>
    </location>
</feature>
<gene>
    <name evidence="15" type="ORF">EZE20_20135</name>
</gene>
<dbReference type="InterPro" id="IPR003661">
    <property type="entry name" value="HisK_dim/P_dom"/>
</dbReference>
<evidence type="ECO:0000256" key="2">
    <source>
        <dbReference type="ARBA" id="ARBA00004141"/>
    </source>
</evidence>
<feature type="transmembrane region" description="Helical" evidence="12">
    <location>
        <begin position="287"/>
        <end position="306"/>
    </location>
</feature>
<evidence type="ECO:0000256" key="4">
    <source>
        <dbReference type="ARBA" id="ARBA00022553"/>
    </source>
</evidence>
<dbReference type="SMART" id="SM00304">
    <property type="entry name" value="HAMP"/>
    <property type="match status" value="1"/>
</dbReference>
<feature type="transmembrane region" description="Helical" evidence="12">
    <location>
        <begin position="318"/>
        <end position="339"/>
    </location>
</feature>
<dbReference type="InterPro" id="IPR050428">
    <property type="entry name" value="TCS_sensor_his_kinase"/>
</dbReference>
<dbReference type="SMART" id="SM00387">
    <property type="entry name" value="HATPase_c"/>
    <property type="match status" value="1"/>
</dbReference>
<dbReference type="InterPro" id="IPR004358">
    <property type="entry name" value="Sig_transdc_His_kin-like_C"/>
</dbReference>
<dbReference type="InterPro" id="IPR036890">
    <property type="entry name" value="HATPase_C_sf"/>
</dbReference>
<feature type="transmembrane region" description="Helical" evidence="12">
    <location>
        <begin position="371"/>
        <end position="393"/>
    </location>
</feature>
<dbReference type="InterPro" id="IPR003660">
    <property type="entry name" value="HAMP_dom"/>
</dbReference>
<dbReference type="InterPro" id="IPR036097">
    <property type="entry name" value="HisK_dim/P_sf"/>
</dbReference>
<dbReference type="EC" id="2.7.13.3" evidence="3"/>
<comment type="subcellular location">
    <subcellularLocation>
        <location evidence="2">Membrane</location>
        <topology evidence="2">Multi-pass membrane protein</topology>
    </subcellularLocation>
</comment>
<evidence type="ECO:0000256" key="6">
    <source>
        <dbReference type="ARBA" id="ARBA00022692"/>
    </source>
</evidence>
<evidence type="ECO:0000256" key="11">
    <source>
        <dbReference type="SAM" id="Coils"/>
    </source>
</evidence>
<dbReference type="Gene3D" id="3.30.565.10">
    <property type="entry name" value="Histidine kinase-like ATPase, C-terminal domain"/>
    <property type="match status" value="1"/>
</dbReference>
<keyword evidence="16" id="KW-1185">Reference proteome</keyword>
<keyword evidence="8 12" id="KW-1133">Transmembrane helix</keyword>
<dbReference type="Gene3D" id="1.10.287.130">
    <property type="match status" value="1"/>
</dbReference>
<dbReference type="SMART" id="SM00388">
    <property type="entry name" value="HisKA"/>
    <property type="match status" value="1"/>
</dbReference>
<keyword evidence="10 12" id="KW-0472">Membrane</keyword>
<dbReference type="InterPro" id="IPR003594">
    <property type="entry name" value="HATPase_dom"/>
</dbReference>
<evidence type="ECO:0000313" key="15">
    <source>
        <dbReference type="EMBL" id="TDB61174.1"/>
    </source>
</evidence>
<evidence type="ECO:0000259" key="14">
    <source>
        <dbReference type="PROSITE" id="PS50885"/>
    </source>
</evidence>
<dbReference type="Pfam" id="PF02518">
    <property type="entry name" value="HATPase_c"/>
    <property type="match status" value="1"/>
</dbReference>
<dbReference type="CDD" id="cd00082">
    <property type="entry name" value="HisKA"/>
    <property type="match status" value="1"/>
</dbReference>
<evidence type="ECO:0000256" key="10">
    <source>
        <dbReference type="ARBA" id="ARBA00023136"/>
    </source>
</evidence>
<dbReference type="PANTHER" id="PTHR45436">
    <property type="entry name" value="SENSOR HISTIDINE KINASE YKOH"/>
    <property type="match status" value="1"/>
</dbReference>
<keyword evidence="9" id="KW-0902">Two-component regulatory system</keyword>
<dbReference type="GO" id="GO:0005886">
    <property type="term" value="C:plasma membrane"/>
    <property type="evidence" value="ECO:0007669"/>
    <property type="project" value="TreeGrafter"/>
</dbReference>
<evidence type="ECO:0000256" key="3">
    <source>
        <dbReference type="ARBA" id="ARBA00012438"/>
    </source>
</evidence>
<dbReference type="Pfam" id="PF00672">
    <property type="entry name" value="HAMP"/>
    <property type="match status" value="1"/>
</dbReference>
<dbReference type="Gene3D" id="6.10.340.10">
    <property type="match status" value="1"/>
</dbReference>
<feature type="domain" description="Histidine kinase" evidence="13">
    <location>
        <begin position="1021"/>
        <end position="1232"/>
    </location>
</feature>
<feature type="transmembrane region" description="Helical" evidence="12">
    <location>
        <begin position="243"/>
        <end position="265"/>
    </location>
</feature>
<dbReference type="SUPFAM" id="SSF47384">
    <property type="entry name" value="Homodimeric domain of signal transducing histidine kinase"/>
    <property type="match status" value="1"/>
</dbReference>
<dbReference type="Proteomes" id="UP000295706">
    <property type="component" value="Unassembled WGS sequence"/>
</dbReference>
<dbReference type="PANTHER" id="PTHR45436:SF15">
    <property type="entry name" value="SENSOR HISTIDINE KINASE CUSS"/>
    <property type="match status" value="1"/>
</dbReference>
<keyword evidence="7 15" id="KW-0418">Kinase</keyword>
<dbReference type="PROSITE" id="PS50885">
    <property type="entry name" value="HAMP"/>
    <property type="match status" value="1"/>
</dbReference>
<dbReference type="AlphaFoldDB" id="A0A4R4K1I7"/>
<keyword evidence="11" id="KW-0175">Coiled coil</keyword>
<keyword evidence="6 12" id="KW-0812">Transmembrane</keyword>
<protein>
    <recommendedName>
        <fullName evidence="3">histidine kinase</fullName>
        <ecNumber evidence="3">2.7.13.3</ecNumber>
    </recommendedName>
</protein>
<evidence type="ECO:0000256" key="12">
    <source>
        <dbReference type="SAM" id="Phobius"/>
    </source>
</evidence>
<dbReference type="PROSITE" id="PS50109">
    <property type="entry name" value="HIS_KIN"/>
    <property type="match status" value="1"/>
</dbReference>
<feature type="transmembrane region" description="Helical" evidence="12">
    <location>
        <begin position="399"/>
        <end position="419"/>
    </location>
</feature>
<dbReference type="OrthoDB" id="9776727at2"/>
<feature type="transmembrane region" description="Helical" evidence="12">
    <location>
        <begin position="928"/>
        <end position="951"/>
    </location>
</feature>
<keyword evidence="4" id="KW-0597">Phosphoprotein</keyword>
<reference evidence="15 16" key="1">
    <citation type="submission" date="2019-02" db="EMBL/GenBank/DDBJ databases">
        <title>Arundinibacter roseus gen. nov., sp. nov., a new member of the family Cytophagaceae.</title>
        <authorList>
            <person name="Szuroczki S."/>
            <person name="Khayer B."/>
            <person name="Sproer C."/>
            <person name="Toumi M."/>
            <person name="Szabo A."/>
            <person name="Felfoldi T."/>
            <person name="Schumann P."/>
            <person name="Toth E."/>
        </authorList>
    </citation>
    <scope>NUCLEOTIDE SEQUENCE [LARGE SCALE GENOMIC DNA]</scope>
    <source>
        <strain evidence="15 16">DMA-k-7a</strain>
    </source>
</reference>
<evidence type="ECO:0000256" key="7">
    <source>
        <dbReference type="ARBA" id="ARBA00022777"/>
    </source>
</evidence>
<evidence type="ECO:0000259" key="13">
    <source>
        <dbReference type="PROSITE" id="PS50109"/>
    </source>
</evidence>
<dbReference type="CDD" id="cd06225">
    <property type="entry name" value="HAMP"/>
    <property type="match status" value="1"/>
</dbReference>
<comment type="caution">
    <text evidence="15">The sequence shown here is derived from an EMBL/GenBank/DDBJ whole genome shotgun (WGS) entry which is preliminary data.</text>
</comment>
<feature type="transmembrane region" description="Helical" evidence="12">
    <location>
        <begin position="762"/>
        <end position="783"/>
    </location>
</feature>
<feature type="coiled-coil region" evidence="11">
    <location>
        <begin position="982"/>
        <end position="1009"/>
    </location>
</feature>
<accession>A0A4R4K1I7</accession>
<sequence>MSKFFKRYFFLLAAAISLLLAVGFYYADKESITDESYLHGVEVRLQKEIEQAQESIAQVAALLPATDKPFSTLLVKSNYPYFVYQDSTLLMWSDNRLITKDYLQNQPLSPLVPFESSQGKFIQVSEQKKIGETTYRIFAFIKLYSLFKNQTTNLPSGYNPQIFRVSPALISLKATSGKGAIRAKDGQVLFYTQPPTDPMYRHQMAPFQTLLWVSLAILFLGIYMFVSVRYFRIRHRYGLGLGLLVFFIVLVRGLMLRFSIPFAFYEGKVFNPQYYQGSFLAPSLGDLLLNCLSVGFVMVYINSVYFRTVTYRRLTRSGIGFQAFFSCLILLVGYVAYYMCYRELVNIYEKSFFTLDITLSISFSALKFTSLLIFIILSGIYFLVINLVTSVFIRLNPELKIGLAILAGSFLLTVLLAWLLRIPFEWIFLVHVGYVLVLYLSRLPRAFFGFRYATTVYYFVGALACAILTTYVVEIQESKKDVLNKKEFGAQLLSEHDLFTEFLLKKSSDLIAADTQLKSVFAKNPPLAREIIQQRIRNKYLDQYQNRYEVEIFSFDKTGNPLDSQAGARSWNYYQEKYNSPANATEYASVFLVRDTLKENLKQYAGFVTLRQEDEILGYVLLNLCQRGENTHAQYPDLLLDEQFVQAPETREYSYAIFEKESQMYSSGAYNYERKFPSELLSDSALYIKGKDLHGFRHVGQAGSDQRSIVVSSKSWEWRGMMANFSFLFLILVLVVTVAIVGHALRYGFSALPLTYSTKIQVLLNAAFILPLLLILFLILRVIGSNYEENQQDTYLKVSQNISANVLSYMEDFKEGKMSEAYLEQQIAQIARDADLEINLYDTTGYLLLSSKPLIYQSGLLSELINPSARKQIIEQKETQVLLNESLGSMTYSTAFAGLKSFDQELLGVVGIPFFDSKPSLERQIIEIVASLLIVFTGMLLIFLLVSYWAAHLLIVPLRVLTRRISTTNLNQLNEPLPWKSNDEIGTLIKKYNQMLVNLEQNKQVLSTTEKQSAWREMARQVAHEIKNPLTPMKLTLQQLQRTIRRDDPEALEKVSKAMGSIIDQIDNIGHIAQSFSDIARMPPPQKEVFEVTSVLNKAYELYASDRNITFNRDVQAGPLYVKGDRKQFGASVTNLIINAKQSVPEGRPAVIGMKLYVHKEAVMIEIQDNGSGISPTIKNRVFLPNFTTRVDGSGLGLAMAKRIIEHAGGSIWFETEVDKGTTFFLSIPLEKTEDAAPKSA</sequence>
<dbReference type="SUPFAM" id="SSF158472">
    <property type="entry name" value="HAMP domain-like"/>
    <property type="match status" value="1"/>
</dbReference>
<feature type="domain" description="HAMP" evidence="14">
    <location>
        <begin position="952"/>
        <end position="1004"/>
    </location>
</feature>
<keyword evidence="5" id="KW-0808">Transferase</keyword>
<evidence type="ECO:0000256" key="8">
    <source>
        <dbReference type="ARBA" id="ARBA00022989"/>
    </source>
</evidence>
<dbReference type="RefSeq" id="WP_132121088.1">
    <property type="nucleotide sequence ID" value="NZ_SMJU01000015.1"/>
</dbReference>
<proteinExistence type="predicted"/>
<name>A0A4R4K1I7_9BACT</name>
<evidence type="ECO:0000256" key="5">
    <source>
        <dbReference type="ARBA" id="ARBA00022679"/>
    </source>
</evidence>
<dbReference type="SUPFAM" id="SSF55874">
    <property type="entry name" value="ATPase domain of HSP90 chaperone/DNA topoisomerase II/histidine kinase"/>
    <property type="match status" value="1"/>
</dbReference>